<dbReference type="InterPro" id="IPR001343">
    <property type="entry name" value="Hemolysn_Ca-bd"/>
</dbReference>
<dbReference type="PROSITE" id="PS50268">
    <property type="entry name" value="CADHERIN_2"/>
    <property type="match status" value="1"/>
</dbReference>
<dbReference type="InterPro" id="IPR041690">
    <property type="entry name" value="Cadherin_5"/>
</dbReference>
<dbReference type="CDD" id="cd04486">
    <property type="entry name" value="YhcR_OBF_like"/>
    <property type="match status" value="1"/>
</dbReference>
<dbReference type="GO" id="GO:0016020">
    <property type="term" value="C:membrane"/>
    <property type="evidence" value="ECO:0007669"/>
    <property type="project" value="InterPro"/>
</dbReference>
<dbReference type="InterPro" id="IPR010221">
    <property type="entry name" value="VCBS_dom"/>
</dbReference>
<dbReference type="STRING" id="588602.SAMN04487991_2053"/>
<dbReference type="Pfam" id="PF00353">
    <property type="entry name" value="HemolysinCabind"/>
    <property type="match status" value="1"/>
</dbReference>
<dbReference type="EMBL" id="FORH01000003">
    <property type="protein sequence ID" value="SFJ40372.1"/>
    <property type="molecule type" value="Genomic_DNA"/>
</dbReference>
<dbReference type="InterPro" id="IPR002126">
    <property type="entry name" value="Cadherin-like_dom"/>
</dbReference>
<accession>A0A1I3R3Q3</accession>
<evidence type="ECO:0000259" key="1">
    <source>
        <dbReference type="PROSITE" id="PS50268"/>
    </source>
</evidence>
<keyword evidence="3" id="KW-1185">Reference proteome</keyword>
<dbReference type="NCBIfam" id="NF033681">
    <property type="entry name" value="ExeM_NucH_DNase"/>
    <property type="match status" value="1"/>
</dbReference>
<dbReference type="SUPFAM" id="SSF56219">
    <property type="entry name" value="DNase I-like"/>
    <property type="match status" value="1"/>
</dbReference>
<dbReference type="Gene3D" id="3.60.10.10">
    <property type="entry name" value="Endonuclease/exonuclease/phosphatase"/>
    <property type="match status" value="1"/>
</dbReference>
<evidence type="ECO:0000313" key="2">
    <source>
        <dbReference type="EMBL" id="SFJ40372.1"/>
    </source>
</evidence>
<dbReference type="GO" id="GO:0007156">
    <property type="term" value="P:homophilic cell adhesion via plasma membrane adhesion molecules"/>
    <property type="evidence" value="ECO:0007669"/>
    <property type="project" value="InterPro"/>
</dbReference>
<dbReference type="InterPro" id="IPR047971">
    <property type="entry name" value="ExeM-like"/>
</dbReference>
<feature type="domain" description="Cadherin" evidence="1">
    <location>
        <begin position="282"/>
        <end position="375"/>
    </location>
</feature>
<dbReference type="Gene3D" id="2.60.40.3440">
    <property type="match status" value="1"/>
</dbReference>
<gene>
    <name evidence="2" type="ORF">SAMN04487991_2053</name>
</gene>
<dbReference type="CDD" id="cd11304">
    <property type="entry name" value="Cadherin_repeat"/>
    <property type="match status" value="1"/>
</dbReference>
<dbReference type="InterPro" id="IPR015919">
    <property type="entry name" value="Cadherin-like_sf"/>
</dbReference>
<organism evidence="2 3">
    <name type="scientific">Celeribacter neptunius</name>
    <dbReference type="NCBI Taxonomy" id="588602"/>
    <lineage>
        <taxon>Bacteria</taxon>
        <taxon>Pseudomonadati</taxon>
        <taxon>Pseudomonadota</taxon>
        <taxon>Alphaproteobacteria</taxon>
        <taxon>Rhodobacterales</taxon>
        <taxon>Roseobacteraceae</taxon>
        <taxon>Celeribacter</taxon>
    </lineage>
</organism>
<name>A0A1I3R3Q3_9RHOB</name>
<dbReference type="SMART" id="SM00112">
    <property type="entry name" value="CA"/>
    <property type="match status" value="1"/>
</dbReference>
<proteinExistence type="predicted"/>
<sequence length="1438" mass="150700">MFDQLIPWGAGMYHHKFSQLFFANGHSHGWAWGHARPTFVFGSQRDDALSGTDGRDFIFGQRGDDTIIASLGNDRIDGGHGFDTVIYDGSIRDIDLALFGASRGHGHHHGRGHQGLKASTALVTTYDDDGNVTGVDQLKSIEALHFEADDYTLYLDGRNNAVLAGDDAVEAIENVETVISEEALLENDLEFDGDEIAISAVDATSALGATVSFENGEITYLPGAAFDALAEGEVVTDSFTYTVDDGFGGSDVATVTVTVTGTNDAPVLSLSDAAISSDENTTVIDAGVSASDVDTGAVLSYSLAGADAALFSIDAETGEISFNTAPDFEAPADADGDNLYELEVIVTDEFGASDSAALTVSVTDLWDPIGLTQSFETESSGGKYYATDTDGSVLPIGTEVDLSNGAATVDSTEASAGLLGFDASWVNTRGDTGLSDGDYVGVTGYTGEVDQFTDGTQGYEMQDADGLMRLSFDTVDLSARADNTVVKVSLNAFVAETGWEADDLIKIYVETDQGVVTLLDTTGEDIDDLGIEGAWQDLSVTLGADVTEATLIVELDSNSSSENLYIDNVAIQEIYSIGQSFETEATGGRYDFDAADGSLVALGETVDLVNVDGLATVDSTEASAGQLGYDLSWVNTRGDVGISDGDYVGVQSYTGTVGSFTDGTQGYELSDADGMLVMSFDELDLSAVGEVTVSLDAFLQSTGWEADDLVNIYVETDQGRISLLDSTGMDIDDLGVEGAWTTLSATIDAEIDTAQLVVEFDSNSSSEALFIDNVLVTSDPDAAGDVEEPLEPTLISTIQGEGASSSFVGESLMVSAIVTLITSDGFYLQEEDADSDGNALTSEGIFVYTGGGYAVTLGDLVEVSGSVTEYFGLTEITSVSSVDVISSGNTLPELTEVTLSPDIAQNYEALEGMRLSVTTGTTDALTVIENFNLDRYGQIVVSAGTQTQATQIYDAQTQAAEIAAHVEANDNARLLIDDGSSTQNPDSFAAYSGGAGDDGDGILDSGDDFSDAGTTLRLGAEVDGAVEGVLSFAFDEWTLNATDTIEFVESTNSGARDATPEDVGGTLQVASYNVLNFFTTIDVSGAGTGPNGDLDPRGADTVEEFARQSSKIVDGIIGTGAEVVALQEIENNGTEAIGTLVDLLNAEGTGASYAYVDPTGTGDFIGTDAITTGIIYDSSSVTLLHSEYHVYDETSADATYAIAGTLGDLVGYSFEDYQRNRPSVAATFEDNATGETFTVVSSHFKSKGDSGLQDVADAAESWLSANPGHADYATVEGLLADLYADANFDQGDGQGFWNGVRLDGATELADWIANAYNGGGTSNYLLLGDMNSYAEEDAVQYLDDDAGLTDLIDQFIGQDEAYSYVFDGAQGTLDQGLADSALADNVTGVTEWHINADEPDLIGYDDSFTNSDFYNDGVYASSDHDPLIVGLDFSLAVA</sequence>
<dbReference type="NCBIfam" id="TIGR01965">
    <property type="entry name" value="VCBS_repeat"/>
    <property type="match status" value="1"/>
</dbReference>
<dbReference type="InterPro" id="IPR036691">
    <property type="entry name" value="Endo/exonu/phosph_ase_sf"/>
</dbReference>
<dbReference type="Proteomes" id="UP000199630">
    <property type="component" value="Unassembled WGS sequence"/>
</dbReference>
<protein>
    <recommendedName>
        <fullName evidence="1">Cadherin domain-containing protein</fullName>
    </recommendedName>
</protein>
<dbReference type="SUPFAM" id="SSF49313">
    <property type="entry name" value="Cadherin-like"/>
    <property type="match status" value="1"/>
</dbReference>
<dbReference type="SUPFAM" id="SSF51120">
    <property type="entry name" value="beta-Roll"/>
    <property type="match status" value="1"/>
</dbReference>
<dbReference type="InterPro" id="IPR018511">
    <property type="entry name" value="Hemolysin-typ_Ca-bd_CS"/>
</dbReference>
<dbReference type="PANTHER" id="PTHR42834">
    <property type="entry name" value="ENDONUCLEASE/EXONUCLEASE/PHOSPHATASE FAMILY PROTEIN (AFU_ORTHOLOGUE AFUA_3G09210)"/>
    <property type="match status" value="1"/>
</dbReference>
<dbReference type="Pfam" id="PF17892">
    <property type="entry name" value="Cadherin_5"/>
    <property type="match status" value="1"/>
</dbReference>
<dbReference type="Pfam" id="PF00028">
    <property type="entry name" value="Cadherin"/>
    <property type="match status" value="1"/>
</dbReference>
<dbReference type="InterPro" id="IPR011049">
    <property type="entry name" value="Serralysin-like_metalloprot_C"/>
</dbReference>
<evidence type="ECO:0000313" key="3">
    <source>
        <dbReference type="Proteomes" id="UP000199630"/>
    </source>
</evidence>
<dbReference type="PANTHER" id="PTHR42834:SF1">
    <property type="entry name" value="ENDONUCLEASE_EXONUCLEASE_PHOSPHATASE FAMILY PROTEIN (AFU_ORTHOLOGUE AFUA_3G09210)"/>
    <property type="match status" value="1"/>
</dbReference>
<dbReference type="PROSITE" id="PS00330">
    <property type="entry name" value="HEMOLYSIN_CALCIUM"/>
    <property type="match status" value="1"/>
</dbReference>
<dbReference type="GO" id="GO:0005509">
    <property type="term" value="F:calcium ion binding"/>
    <property type="evidence" value="ECO:0007669"/>
    <property type="project" value="InterPro"/>
</dbReference>
<reference evidence="3" key="1">
    <citation type="submission" date="2016-10" db="EMBL/GenBank/DDBJ databases">
        <authorList>
            <person name="Varghese N."/>
            <person name="Submissions S."/>
        </authorList>
    </citation>
    <scope>NUCLEOTIDE SEQUENCE [LARGE SCALE GENOMIC DNA]</scope>
    <source>
        <strain evidence="3">DSM 26471</strain>
    </source>
</reference>
<dbReference type="Gene3D" id="2.60.40.60">
    <property type="entry name" value="Cadherins"/>
    <property type="match status" value="1"/>
</dbReference>